<dbReference type="GO" id="GO:0008483">
    <property type="term" value="F:transaminase activity"/>
    <property type="evidence" value="ECO:0007669"/>
    <property type="project" value="UniProtKB-KW"/>
</dbReference>
<reference evidence="4 5" key="1">
    <citation type="journal article" date="2018" name="Front. Microbiol.">
        <title>Hydrolytic Capabilities as a Key to Environmental Success: Chitinolytic and Cellulolytic Acidobacteria From Acidic Sub-arctic Soils and Boreal Peatlands.</title>
        <authorList>
            <person name="Belova S.E."/>
            <person name="Ravin N.V."/>
            <person name="Pankratov T.A."/>
            <person name="Rakitin A.L."/>
            <person name="Ivanova A.A."/>
            <person name="Beletsky A.V."/>
            <person name="Mardanov A.V."/>
            <person name="Sinninghe Damste J.S."/>
            <person name="Dedysh S.N."/>
        </authorList>
    </citation>
    <scope>NUCLEOTIDE SEQUENCE [LARGE SCALE GENOMIC DNA]</scope>
    <source>
        <strain evidence="4 5">SBC82</strain>
    </source>
</reference>
<proteinExistence type="inferred from homology"/>
<dbReference type="GO" id="GO:0000271">
    <property type="term" value="P:polysaccharide biosynthetic process"/>
    <property type="evidence" value="ECO:0007669"/>
    <property type="project" value="TreeGrafter"/>
</dbReference>
<dbReference type="InterPro" id="IPR015421">
    <property type="entry name" value="PyrdxlP-dep_Trfase_major"/>
</dbReference>
<dbReference type="AlphaFoldDB" id="A0A2Z5FTM8"/>
<dbReference type="SUPFAM" id="SSF53383">
    <property type="entry name" value="PLP-dependent transferases"/>
    <property type="match status" value="1"/>
</dbReference>
<dbReference type="InterPro" id="IPR000653">
    <property type="entry name" value="DegT/StrS_aminotransferase"/>
</dbReference>
<dbReference type="RefSeq" id="WP_114205608.1">
    <property type="nucleotide sequence ID" value="NZ_CP030840.1"/>
</dbReference>
<evidence type="ECO:0000256" key="1">
    <source>
        <dbReference type="PIRSR" id="PIRSR000390-1"/>
    </source>
</evidence>
<dbReference type="Pfam" id="PF01041">
    <property type="entry name" value="DegT_DnrJ_EryC1"/>
    <property type="match status" value="1"/>
</dbReference>
<evidence type="ECO:0000256" key="3">
    <source>
        <dbReference type="RuleBase" id="RU004508"/>
    </source>
</evidence>
<feature type="modified residue" description="N6-(pyridoxal phosphate)lysine" evidence="2">
    <location>
        <position position="183"/>
    </location>
</feature>
<dbReference type="GO" id="GO:0030170">
    <property type="term" value="F:pyridoxal phosphate binding"/>
    <property type="evidence" value="ECO:0007669"/>
    <property type="project" value="TreeGrafter"/>
</dbReference>
<protein>
    <submittedName>
        <fullName evidence="4">Bacillosamine/Legionaminic acid biosynthesis aminotransferase PglE</fullName>
    </submittedName>
</protein>
<accession>A0A2Z5FTM8</accession>
<organism evidence="4 5">
    <name type="scientific">Acidisarcina polymorpha</name>
    <dbReference type="NCBI Taxonomy" id="2211140"/>
    <lineage>
        <taxon>Bacteria</taxon>
        <taxon>Pseudomonadati</taxon>
        <taxon>Acidobacteriota</taxon>
        <taxon>Terriglobia</taxon>
        <taxon>Terriglobales</taxon>
        <taxon>Acidobacteriaceae</taxon>
        <taxon>Acidisarcina</taxon>
    </lineage>
</organism>
<evidence type="ECO:0000313" key="4">
    <source>
        <dbReference type="EMBL" id="AXC09857.1"/>
    </source>
</evidence>
<dbReference type="Gene3D" id="3.40.640.10">
    <property type="entry name" value="Type I PLP-dependent aspartate aminotransferase-like (Major domain)"/>
    <property type="match status" value="1"/>
</dbReference>
<name>A0A2Z5FTM8_9BACT</name>
<comment type="similarity">
    <text evidence="3">Belongs to the DegT/DnrJ/EryC1 family.</text>
</comment>
<dbReference type="CDD" id="cd00616">
    <property type="entry name" value="AHBA_syn"/>
    <property type="match status" value="1"/>
</dbReference>
<gene>
    <name evidence="4" type="ORF">ACPOL_0482</name>
</gene>
<keyword evidence="4" id="KW-0808">Transferase</keyword>
<sequence>MEMRIPLSSPDIDEDDIAGVVSVLRSSRLSLGPMLGSFEQAVAEYLGITHAVAVSSGTAGLHLALLALGVGTGDEVIVPSFTFIAAANAIRYVGAQPVFVDIDASTLNLDPERVESSITARTRALLIVHTFGVPAEMDSLMQLAKRHGLLVIEDACEAIGAEYKGRRLGTFGDAGTFAFYPNKQITTGEGGMVVARDGDVAASIRSLRNQGRRKGDSWFEHSDLGYNYRISEMNCALGLSQLKRIDKILERRAAVAEEYDVLLRGSSELTLPPLSLPDRIISWFVYVVRLNARFSAAQRDVIRNSLVANGIGCGRYFAPIHLQPSYRSILLEKLHLPVTESEAERTLALPFFNHLTKAQVMEVAENLLGALHP</sequence>
<keyword evidence="4" id="KW-0032">Aminotransferase</keyword>
<feature type="active site" description="Proton acceptor" evidence="1">
    <location>
        <position position="183"/>
    </location>
</feature>
<dbReference type="InterPro" id="IPR015424">
    <property type="entry name" value="PyrdxlP-dep_Trfase"/>
</dbReference>
<keyword evidence="5" id="KW-1185">Reference proteome</keyword>
<evidence type="ECO:0000313" key="5">
    <source>
        <dbReference type="Proteomes" id="UP000253606"/>
    </source>
</evidence>
<evidence type="ECO:0000256" key="2">
    <source>
        <dbReference type="PIRSR" id="PIRSR000390-2"/>
    </source>
</evidence>
<dbReference type="PANTHER" id="PTHR30244">
    <property type="entry name" value="TRANSAMINASE"/>
    <property type="match status" value="1"/>
</dbReference>
<keyword evidence="2 3" id="KW-0663">Pyridoxal phosphate</keyword>
<dbReference type="PIRSF" id="PIRSF000390">
    <property type="entry name" value="PLP_StrS"/>
    <property type="match status" value="1"/>
</dbReference>
<dbReference type="KEGG" id="abas:ACPOL_0482"/>
<dbReference type="InterPro" id="IPR015422">
    <property type="entry name" value="PyrdxlP-dep_Trfase_small"/>
</dbReference>
<dbReference type="Proteomes" id="UP000253606">
    <property type="component" value="Chromosome"/>
</dbReference>
<dbReference type="Gene3D" id="3.90.1150.10">
    <property type="entry name" value="Aspartate Aminotransferase, domain 1"/>
    <property type="match status" value="1"/>
</dbReference>
<dbReference type="PANTHER" id="PTHR30244:SF39">
    <property type="entry name" value="BLR3650 PROTEIN"/>
    <property type="match status" value="1"/>
</dbReference>
<dbReference type="EMBL" id="CP030840">
    <property type="protein sequence ID" value="AXC09857.1"/>
    <property type="molecule type" value="Genomic_DNA"/>
</dbReference>
<dbReference type="OrthoDB" id="9810913at2"/>